<dbReference type="Proteomes" id="UP000177177">
    <property type="component" value="Unassembled WGS sequence"/>
</dbReference>
<accession>A0A1G2KX92</accession>
<name>A0A1G2KX92_9BACT</name>
<sequence>MLIICIALLARIYRQGSFSDIQKSDAIIVLGAAQRNGEPSPIFQARLDHAHKVYEQGYADSIIVTGGKVPGSPASDSAIGKVYLVRLGIPSNRIYIEEQSRTTLENLILARDIMEVQSLRSAILVSHDFHMMRARQMAHDLNIRVFPAPMLTKSRSVKLHYAMREVMVYAAYLLFHI</sequence>
<dbReference type="InterPro" id="IPR014729">
    <property type="entry name" value="Rossmann-like_a/b/a_fold"/>
</dbReference>
<dbReference type="AlphaFoldDB" id="A0A1G2KX92"/>
<dbReference type="PANTHER" id="PTHR30336">
    <property type="entry name" value="INNER MEMBRANE PROTEIN, PROBABLE PERMEASE"/>
    <property type="match status" value="1"/>
</dbReference>
<feature type="domain" description="DUF218" evidence="1">
    <location>
        <begin position="25"/>
        <end position="166"/>
    </location>
</feature>
<evidence type="ECO:0000313" key="3">
    <source>
        <dbReference type="Proteomes" id="UP000177177"/>
    </source>
</evidence>
<dbReference type="InterPro" id="IPR003848">
    <property type="entry name" value="DUF218"/>
</dbReference>
<comment type="caution">
    <text evidence="2">The sequence shown here is derived from an EMBL/GenBank/DDBJ whole genome shotgun (WGS) entry which is preliminary data.</text>
</comment>
<dbReference type="Gene3D" id="3.40.50.620">
    <property type="entry name" value="HUPs"/>
    <property type="match status" value="1"/>
</dbReference>
<organism evidence="2 3">
    <name type="scientific">Candidatus Sungbacteria bacterium RIFCSPHIGHO2_02_FULL_53_17</name>
    <dbReference type="NCBI Taxonomy" id="1802275"/>
    <lineage>
        <taxon>Bacteria</taxon>
        <taxon>Candidatus Sungiibacteriota</taxon>
    </lineage>
</organism>
<gene>
    <name evidence="2" type="ORF">A3C92_03585</name>
</gene>
<evidence type="ECO:0000313" key="2">
    <source>
        <dbReference type="EMBL" id="OHA04027.1"/>
    </source>
</evidence>
<dbReference type="PANTHER" id="PTHR30336:SF20">
    <property type="entry name" value="DUF218 DOMAIN-CONTAINING PROTEIN"/>
    <property type="match status" value="1"/>
</dbReference>
<dbReference type="GO" id="GO:0005886">
    <property type="term" value="C:plasma membrane"/>
    <property type="evidence" value="ECO:0007669"/>
    <property type="project" value="TreeGrafter"/>
</dbReference>
<evidence type="ECO:0000259" key="1">
    <source>
        <dbReference type="Pfam" id="PF02698"/>
    </source>
</evidence>
<proteinExistence type="predicted"/>
<dbReference type="CDD" id="cd06259">
    <property type="entry name" value="YdcF-like"/>
    <property type="match status" value="1"/>
</dbReference>
<dbReference type="InterPro" id="IPR051599">
    <property type="entry name" value="Cell_Envelope_Assoc"/>
</dbReference>
<protein>
    <recommendedName>
        <fullName evidence="1">DUF218 domain-containing protein</fullName>
    </recommendedName>
</protein>
<dbReference type="Pfam" id="PF02698">
    <property type="entry name" value="DUF218"/>
    <property type="match status" value="1"/>
</dbReference>
<dbReference type="EMBL" id="MHQN01000006">
    <property type="protein sequence ID" value="OHA04027.1"/>
    <property type="molecule type" value="Genomic_DNA"/>
</dbReference>
<reference evidence="2 3" key="1">
    <citation type="journal article" date="2016" name="Nat. Commun.">
        <title>Thousands of microbial genomes shed light on interconnected biogeochemical processes in an aquifer system.</title>
        <authorList>
            <person name="Anantharaman K."/>
            <person name="Brown C.T."/>
            <person name="Hug L.A."/>
            <person name="Sharon I."/>
            <person name="Castelle C.J."/>
            <person name="Probst A.J."/>
            <person name="Thomas B.C."/>
            <person name="Singh A."/>
            <person name="Wilkins M.J."/>
            <person name="Karaoz U."/>
            <person name="Brodie E.L."/>
            <person name="Williams K.H."/>
            <person name="Hubbard S.S."/>
            <person name="Banfield J.F."/>
        </authorList>
    </citation>
    <scope>NUCLEOTIDE SEQUENCE [LARGE SCALE GENOMIC DNA]</scope>
</reference>